<reference evidence="2 3" key="1">
    <citation type="submission" date="2019-02" db="EMBL/GenBank/DDBJ databases">
        <title>The genomic architecture of introgression among sibling species of bacteria.</title>
        <authorList>
            <person name="Cavassim M.I.A."/>
            <person name="Moeskjaer S."/>
            <person name="Moslemi C."/>
            <person name="Fields B."/>
            <person name="Bachmann A."/>
            <person name="Vilhjalmsson B."/>
            <person name="Schierup M.H."/>
            <person name="Young J.P.W."/>
            <person name="Andersen S.U."/>
        </authorList>
    </citation>
    <scope>NUCLEOTIDE SEQUENCE [LARGE SCALE GENOMIC DNA]</scope>
    <source>
        <strain evidence="2 3">SM141A</strain>
    </source>
</reference>
<feature type="compositionally biased region" description="Polar residues" evidence="1">
    <location>
        <begin position="79"/>
        <end position="98"/>
    </location>
</feature>
<keyword evidence="3" id="KW-1185">Reference proteome</keyword>
<dbReference type="EMBL" id="SIOX01000001">
    <property type="protein sequence ID" value="TAX84510.1"/>
    <property type="molecule type" value="Genomic_DNA"/>
</dbReference>
<gene>
    <name evidence="2" type="ORF">ELH98_24230</name>
</gene>
<evidence type="ECO:0000313" key="3">
    <source>
        <dbReference type="Proteomes" id="UP000291659"/>
    </source>
</evidence>
<feature type="compositionally biased region" description="Gly residues" evidence="1">
    <location>
        <begin position="166"/>
        <end position="184"/>
    </location>
</feature>
<feature type="region of interest" description="Disordered" evidence="1">
    <location>
        <begin position="73"/>
        <end position="184"/>
    </location>
</feature>
<evidence type="ECO:0000256" key="1">
    <source>
        <dbReference type="SAM" id="MobiDB-lite"/>
    </source>
</evidence>
<evidence type="ECO:0000313" key="2">
    <source>
        <dbReference type="EMBL" id="TAX84510.1"/>
    </source>
</evidence>
<name>A0ABY1XHB0_9HYPH</name>
<feature type="compositionally biased region" description="Basic and acidic residues" evidence="1">
    <location>
        <begin position="123"/>
        <end position="138"/>
    </location>
</feature>
<accession>A0ABY1XHB0</accession>
<proteinExistence type="predicted"/>
<dbReference type="Proteomes" id="UP000291659">
    <property type="component" value="Unassembled WGS sequence"/>
</dbReference>
<feature type="non-terminal residue" evidence="2">
    <location>
        <position position="184"/>
    </location>
</feature>
<protein>
    <submittedName>
        <fullName evidence="2">Type I secretion system permease/ATPase</fullName>
    </submittedName>
</protein>
<comment type="caution">
    <text evidence="2">The sequence shown here is derived from an EMBL/GenBank/DDBJ whole genome shotgun (WGS) entry which is preliminary data.</text>
</comment>
<organism evidence="2 3">
    <name type="scientific">Rhizobium ruizarguesonis</name>
    <dbReference type="NCBI Taxonomy" id="2081791"/>
    <lineage>
        <taxon>Bacteria</taxon>
        <taxon>Pseudomonadati</taxon>
        <taxon>Pseudomonadota</taxon>
        <taxon>Alphaproteobacteria</taxon>
        <taxon>Hyphomicrobiales</taxon>
        <taxon>Rhizobiaceae</taxon>
        <taxon>Rhizobium/Agrobacterium group</taxon>
        <taxon>Rhizobium</taxon>
    </lineage>
</organism>
<sequence>MNQISKQIFAAGSALDLRSGNIPSAAPSEAAMSDVCISAIDQAVENLRRLSGAVVSSPDGRKKTVEVAAREAADIGGASKTQPPLTQKTVTPEASNVKTAPPAAAVQRPATAKPMEAPAQPRIEARVPLELPKEKTELKSSPTMPFGKTIEGESGPISENDRRLRTGGGGNGKDSDPGGDGGGA</sequence>